<dbReference type="SUPFAM" id="SSF51430">
    <property type="entry name" value="NAD(P)-linked oxidoreductase"/>
    <property type="match status" value="1"/>
</dbReference>
<dbReference type="PANTHER" id="PTHR43364:SF4">
    <property type="entry name" value="NAD(P)-LINKED OXIDOREDUCTASE SUPERFAMILY PROTEIN"/>
    <property type="match status" value="1"/>
</dbReference>
<organism evidence="4 5">
    <name type="scientific">Lithohypha guttulata</name>
    <dbReference type="NCBI Taxonomy" id="1690604"/>
    <lineage>
        <taxon>Eukaryota</taxon>
        <taxon>Fungi</taxon>
        <taxon>Dikarya</taxon>
        <taxon>Ascomycota</taxon>
        <taxon>Pezizomycotina</taxon>
        <taxon>Eurotiomycetes</taxon>
        <taxon>Chaetothyriomycetidae</taxon>
        <taxon>Chaetothyriales</taxon>
        <taxon>Trichomeriaceae</taxon>
        <taxon>Lithohypha</taxon>
    </lineage>
</organism>
<dbReference type="CDD" id="cd19093">
    <property type="entry name" value="AKR_AtPLR-like"/>
    <property type="match status" value="1"/>
</dbReference>
<evidence type="ECO:0000256" key="1">
    <source>
        <dbReference type="ARBA" id="ARBA00023002"/>
    </source>
</evidence>
<dbReference type="InterPro" id="IPR023210">
    <property type="entry name" value="NADP_OxRdtase_dom"/>
</dbReference>
<dbReference type="InterPro" id="IPR050523">
    <property type="entry name" value="AKR_Detox_Biosynth"/>
</dbReference>
<accession>A0ABR0KEN6</accession>
<dbReference type="Gene3D" id="3.20.20.100">
    <property type="entry name" value="NADP-dependent oxidoreductase domain"/>
    <property type="match status" value="1"/>
</dbReference>
<name>A0ABR0KEN6_9EURO</name>
<dbReference type="Pfam" id="PF00248">
    <property type="entry name" value="Aldo_ket_red"/>
    <property type="match status" value="1"/>
</dbReference>
<dbReference type="EMBL" id="JAVRRG010000042">
    <property type="protein sequence ID" value="KAK5093540.1"/>
    <property type="molecule type" value="Genomic_DNA"/>
</dbReference>
<keyword evidence="1" id="KW-0560">Oxidoreductase</keyword>
<comment type="similarity">
    <text evidence="2">Belongs to the aldo/keto reductase family. Aldo/keto reductase 2 subfamily.</text>
</comment>
<comment type="caution">
    <text evidence="4">The sequence shown here is derived from an EMBL/GenBank/DDBJ whole genome shotgun (WGS) entry which is preliminary data.</text>
</comment>
<dbReference type="PANTHER" id="PTHR43364">
    <property type="entry name" value="NADH-SPECIFIC METHYLGLYOXAL REDUCTASE-RELATED"/>
    <property type="match status" value="1"/>
</dbReference>
<keyword evidence="5" id="KW-1185">Reference proteome</keyword>
<evidence type="ECO:0000259" key="3">
    <source>
        <dbReference type="Pfam" id="PF00248"/>
    </source>
</evidence>
<evidence type="ECO:0000313" key="5">
    <source>
        <dbReference type="Proteomes" id="UP001345013"/>
    </source>
</evidence>
<evidence type="ECO:0000256" key="2">
    <source>
        <dbReference type="ARBA" id="ARBA00038157"/>
    </source>
</evidence>
<feature type="domain" description="NADP-dependent oxidoreductase" evidence="3">
    <location>
        <begin position="66"/>
        <end position="362"/>
    </location>
</feature>
<sequence>MAQKILQAGLSSGMSAVSGFHSSKPKHLDSSYDGLKHVVPDSFTPQLDTRYTLQGKNGKDVQIPLISWGAWSWGDSSTFHWSNDELPAVQAAWQQCVKQGMTFVDTAQVYGTGRSEEILGDLINNHSPGVPREQIVVQTKWLPNVTDAGTNALHPVDAPFKELQNTLKRMNLDYIDCYLVHGPVHISSIKQVAAGLAKCVEAGMTRAVGVANYSVDKMLKMKEALAEHGIPLATNQCEYSILRRLPETEGMLEACKANSIVFQSYSSIAQGRLSGKYTKDNPPPKEYKFSQYDMEYVEPVLEVQRKLANKYNVSVAAVAINWNMCKGAVPVVGMRKESQAVEDMAALGWRLTKEEINELDKHSFEGQTTKLWQQG</sequence>
<protein>
    <recommendedName>
        <fullName evidence="3">NADP-dependent oxidoreductase domain-containing protein</fullName>
    </recommendedName>
</protein>
<gene>
    <name evidence="4" type="ORF">LTR24_004251</name>
</gene>
<dbReference type="Proteomes" id="UP001345013">
    <property type="component" value="Unassembled WGS sequence"/>
</dbReference>
<evidence type="ECO:0000313" key="4">
    <source>
        <dbReference type="EMBL" id="KAK5093540.1"/>
    </source>
</evidence>
<reference evidence="4 5" key="1">
    <citation type="submission" date="2023-08" db="EMBL/GenBank/DDBJ databases">
        <title>Black Yeasts Isolated from many extreme environments.</title>
        <authorList>
            <person name="Coleine C."/>
            <person name="Stajich J.E."/>
            <person name="Selbmann L."/>
        </authorList>
    </citation>
    <scope>NUCLEOTIDE SEQUENCE [LARGE SCALE GENOMIC DNA]</scope>
    <source>
        <strain evidence="4 5">CCFEE 5885</strain>
    </source>
</reference>
<dbReference type="InterPro" id="IPR036812">
    <property type="entry name" value="NAD(P)_OxRdtase_dom_sf"/>
</dbReference>
<proteinExistence type="inferred from homology"/>